<comment type="caution">
    <text evidence="13">The sequence shown here is derived from an EMBL/GenBank/DDBJ whole genome shotgun (WGS) entry which is preliminary data.</text>
</comment>
<keyword evidence="2 9" id="KW-0820">tRNA-binding</keyword>
<feature type="domain" description="TcmA/NAT10 helicase" evidence="10">
    <location>
        <begin position="206"/>
        <end position="372"/>
    </location>
</feature>
<comment type="function">
    <text evidence="9">Catalyzes the formation of N(4)-acetylcytidine (ac(4)C) at the wobble position of tRNA(Met), by using acetyl-CoA as an acetyl donor and ATP (or GTP).</text>
</comment>
<dbReference type="InterPro" id="IPR038321">
    <property type="entry name" value="TmcA_C_sf"/>
</dbReference>
<feature type="domain" description="N-acetyltransferase" evidence="12">
    <location>
        <begin position="406"/>
        <end position="518"/>
    </location>
</feature>
<evidence type="ECO:0000313" key="14">
    <source>
        <dbReference type="Proteomes" id="UP000629025"/>
    </source>
</evidence>
<name>A0ABQ1KI71_9GAMM</name>
<sequence length="713" mass="79696">MIPTELAALNAQLSTRRHRALIWVAAERDQCDLIAAELASRLSSTLGDGVVLSNRACGYANSVMPTARASQLLGQTRPWAIYDAFSGFNPNSFAQLAGTIAAGGWLVLLSPEAGDWPRYDDPEYQKLKVEPWTAQMLEPRYLRRLVRLLESDKGVLRLRPDSRDLPSWPPVPGREAPVQPPYMSIDQQQVVEQLVTRVQRGRCAVVVCADRGRGKSAAVGLALTRISQQRRLRVLLSAPSRQALSAVFERIESELGALVWQGEYAVIGQLELSYMTPAEALKRLPPADLLVIDEAAAVATPVLRGLSTHYHRLIFATTQHGYEGNGRGFTLRFLDELKRLVPRVQELQMQAPIRWAADDPLEQQVSRLLLLDAEPVEPVFSGDQRLTISRIPREQLSADEPLLRQLFGLLILAHYRTTPGDLRVLLDSPNLQVNLLRRGAGLVGCALVAREGELSEELAQGVWEGHRRPTGHLLPQALIAHEGELAVASWRAWRVLRIAIHPQLQQQGMGRQLLNAIVEQAREEGVDYLGASFAATTALLRYWSVCDFWPVRVGDQLDPVSGSHSVMVLNPLSDRCQLWFRGMRERYARRLRYRLSGALSSLPVELMPALFAALPRLEPTSEERARLHGFAEHQRSLESTLVELDLLLLATVQDWHRLGLSVDDQALLVARVWHQQPPVAVERPSGRHAQLKRLRELTSSLLDAWDSVRKTEG</sequence>
<dbReference type="InterPro" id="IPR013562">
    <property type="entry name" value="TmcA/NAT10_N"/>
</dbReference>
<evidence type="ECO:0000256" key="7">
    <source>
        <dbReference type="ARBA" id="ARBA00022884"/>
    </source>
</evidence>
<protein>
    <recommendedName>
        <fullName evidence="9">tRNA(Met) cytidine acetyltransferase TmcA</fullName>
        <ecNumber evidence="9">2.3.1.193</ecNumber>
    </recommendedName>
</protein>
<dbReference type="RefSeq" id="WP_188749588.1">
    <property type="nucleotide sequence ID" value="NZ_BMIJ01000006.1"/>
</dbReference>
<evidence type="ECO:0000256" key="4">
    <source>
        <dbReference type="ARBA" id="ARBA00022694"/>
    </source>
</evidence>
<evidence type="ECO:0000259" key="12">
    <source>
        <dbReference type="Pfam" id="PF13718"/>
    </source>
</evidence>
<dbReference type="SUPFAM" id="SSF55729">
    <property type="entry name" value="Acyl-CoA N-acyltransferases (Nat)"/>
    <property type="match status" value="1"/>
</dbReference>
<comment type="catalytic activity">
    <reaction evidence="9">
        <text>cytidine(34) in elongator tRNA(Met) + acetyl-CoA + ATP + H2O = N(4)-acetylcytidine(34) in elongator tRNA(Met) + ADP + phosphate + CoA + H(+)</text>
        <dbReference type="Rhea" id="RHEA:43788"/>
        <dbReference type="Rhea" id="RHEA-COMP:10693"/>
        <dbReference type="Rhea" id="RHEA-COMP:10694"/>
        <dbReference type="ChEBI" id="CHEBI:15377"/>
        <dbReference type="ChEBI" id="CHEBI:15378"/>
        <dbReference type="ChEBI" id="CHEBI:30616"/>
        <dbReference type="ChEBI" id="CHEBI:43474"/>
        <dbReference type="ChEBI" id="CHEBI:57287"/>
        <dbReference type="ChEBI" id="CHEBI:57288"/>
        <dbReference type="ChEBI" id="CHEBI:74900"/>
        <dbReference type="ChEBI" id="CHEBI:82748"/>
        <dbReference type="ChEBI" id="CHEBI:456216"/>
        <dbReference type="EC" id="2.3.1.193"/>
    </reaction>
</comment>
<gene>
    <name evidence="9 13" type="primary">tmcA</name>
    <name evidence="13" type="ORF">GCM10011352_29020</name>
</gene>
<evidence type="ECO:0000256" key="8">
    <source>
        <dbReference type="ARBA" id="ARBA00023315"/>
    </source>
</evidence>
<dbReference type="InterPro" id="IPR007807">
    <property type="entry name" value="TcmA/NAT10_helicase"/>
</dbReference>
<keyword evidence="1 9" id="KW-0963">Cytoplasm</keyword>
<dbReference type="Pfam" id="PF08351">
    <property type="entry name" value="TmcA_N"/>
    <property type="match status" value="1"/>
</dbReference>
<dbReference type="Pfam" id="PF13718">
    <property type="entry name" value="GNAT_acetyltr_2"/>
    <property type="match status" value="2"/>
</dbReference>
<accession>A0ABQ1KI71</accession>
<evidence type="ECO:0000256" key="5">
    <source>
        <dbReference type="ARBA" id="ARBA00022741"/>
    </source>
</evidence>
<feature type="domain" description="TmcA/NAT10 N-terminal" evidence="11">
    <location>
        <begin position="5"/>
        <end position="158"/>
    </location>
</feature>
<evidence type="ECO:0000256" key="2">
    <source>
        <dbReference type="ARBA" id="ARBA00022555"/>
    </source>
</evidence>
<keyword evidence="8 9" id="KW-0012">Acyltransferase</keyword>
<evidence type="ECO:0000259" key="10">
    <source>
        <dbReference type="Pfam" id="PF05127"/>
    </source>
</evidence>
<dbReference type="PANTHER" id="PTHR10925:SF5">
    <property type="entry name" value="RNA CYTIDINE ACETYLTRANSFERASE"/>
    <property type="match status" value="1"/>
</dbReference>
<dbReference type="InterPro" id="IPR024914">
    <property type="entry name" value="tRNA_acetyltr_TmcA"/>
</dbReference>
<dbReference type="Gene3D" id="3.40.630.30">
    <property type="match status" value="1"/>
</dbReference>
<keyword evidence="5 9" id="KW-0547">Nucleotide-binding</keyword>
<keyword evidence="6 9" id="KW-0067">ATP-binding</keyword>
<dbReference type="InterPro" id="IPR032672">
    <property type="entry name" value="TmcA/NAT10/Kre33"/>
</dbReference>
<dbReference type="InterPro" id="IPR027417">
    <property type="entry name" value="P-loop_NTPase"/>
</dbReference>
<feature type="binding site" evidence="9">
    <location>
        <position position="354"/>
    </location>
    <ligand>
        <name>ATP</name>
        <dbReference type="ChEBI" id="CHEBI:30616"/>
    </ligand>
</feature>
<dbReference type="EMBL" id="BMIJ01000006">
    <property type="protein sequence ID" value="GGC01083.1"/>
    <property type="molecule type" value="Genomic_DNA"/>
</dbReference>
<dbReference type="Pfam" id="PF05127">
    <property type="entry name" value="NAT10_TcmA_helicase"/>
    <property type="match status" value="1"/>
</dbReference>
<evidence type="ECO:0000256" key="6">
    <source>
        <dbReference type="ARBA" id="ARBA00022840"/>
    </source>
</evidence>
<comment type="similarity">
    <text evidence="9">Belongs to the TmcA family.</text>
</comment>
<keyword evidence="4 9" id="KW-0819">tRNA processing</keyword>
<keyword evidence="7 9" id="KW-0694">RNA-binding</keyword>
<keyword evidence="14" id="KW-1185">Reference proteome</keyword>
<dbReference type="InterPro" id="IPR000182">
    <property type="entry name" value="GNAT_dom"/>
</dbReference>
<dbReference type="Gene3D" id="3.40.50.300">
    <property type="entry name" value="P-loop containing nucleotide triphosphate hydrolases"/>
    <property type="match status" value="1"/>
</dbReference>
<evidence type="ECO:0000256" key="9">
    <source>
        <dbReference type="HAMAP-Rule" id="MF_01886"/>
    </source>
</evidence>
<keyword evidence="3 9" id="KW-0808">Transferase</keyword>
<reference evidence="14" key="1">
    <citation type="journal article" date="2019" name="Int. J. Syst. Evol. Microbiol.">
        <title>The Global Catalogue of Microorganisms (GCM) 10K type strain sequencing project: providing services to taxonomists for standard genome sequencing and annotation.</title>
        <authorList>
            <consortium name="The Broad Institute Genomics Platform"/>
            <consortium name="The Broad Institute Genome Sequencing Center for Infectious Disease"/>
            <person name="Wu L."/>
            <person name="Ma J."/>
        </authorList>
    </citation>
    <scope>NUCLEOTIDE SEQUENCE [LARGE SCALE GENOMIC DNA]</scope>
    <source>
        <strain evidence="14">CGMCC 1.15341</strain>
    </source>
</reference>
<evidence type="ECO:0000259" key="11">
    <source>
        <dbReference type="Pfam" id="PF08351"/>
    </source>
</evidence>
<feature type="binding site" evidence="9">
    <location>
        <position position="187"/>
    </location>
    <ligand>
        <name>ATP</name>
        <dbReference type="ChEBI" id="CHEBI:30616"/>
    </ligand>
</feature>
<comment type="subcellular location">
    <subcellularLocation>
        <location evidence="9">Cytoplasm</location>
    </subcellularLocation>
</comment>
<dbReference type="SUPFAM" id="SSF52540">
    <property type="entry name" value="P-loop containing nucleoside triphosphate hydrolases"/>
    <property type="match status" value="1"/>
</dbReference>
<organism evidence="13 14">
    <name type="scientific">Marinobacterium zhoushanense</name>
    <dbReference type="NCBI Taxonomy" id="1679163"/>
    <lineage>
        <taxon>Bacteria</taxon>
        <taxon>Pseudomonadati</taxon>
        <taxon>Pseudomonadota</taxon>
        <taxon>Gammaproteobacteria</taxon>
        <taxon>Oceanospirillales</taxon>
        <taxon>Oceanospirillaceae</taxon>
        <taxon>Marinobacterium</taxon>
    </lineage>
</organism>
<evidence type="ECO:0000313" key="13">
    <source>
        <dbReference type="EMBL" id="GGC01083.1"/>
    </source>
</evidence>
<dbReference type="CDD" id="cd04301">
    <property type="entry name" value="NAT_SF"/>
    <property type="match status" value="1"/>
</dbReference>
<evidence type="ECO:0000256" key="1">
    <source>
        <dbReference type="ARBA" id="ARBA00022490"/>
    </source>
</evidence>
<feature type="domain" description="N-acetyltransferase" evidence="12">
    <location>
        <begin position="519"/>
        <end position="572"/>
    </location>
</feature>
<comment type="caution">
    <text evidence="9">Lacks conserved residue(s) required for the propagation of feature annotation.</text>
</comment>
<dbReference type="InterPro" id="IPR016181">
    <property type="entry name" value="Acyl_CoA_acyltransferase"/>
</dbReference>
<dbReference type="Gene3D" id="3.40.50.11040">
    <property type="match status" value="1"/>
</dbReference>
<dbReference type="EC" id="2.3.1.193" evidence="9"/>
<evidence type="ECO:0000256" key="3">
    <source>
        <dbReference type="ARBA" id="ARBA00022679"/>
    </source>
</evidence>
<dbReference type="HAMAP" id="MF_01886">
    <property type="entry name" value="tRNA_acetyltr_TmcA"/>
    <property type="match status" value="1"/>
</dbReference>
<dbReference type="Gene3D" id="1.20.120.890">
    <property type="entry name" value="tRNA(Met) cytidine acetyltransferase, tail domain"/>
    <property type="match status" value="1"/>
</dbReference>
<dbReference type="PANTHER" id="PTHR10925">
    <property type="entry name" value="N-ACETYLTRANSFERASE 10"/>
    <property type="match status" value="1"/>
</dbReference>
<dbReference type="Proteomes" id="UP000629025">
    <property type="component" value="Unassembled WGS sequence"/>
</dbReference>
<proteinExistence type="inferred from homology"/>